<feature type="transmembrane region" description="Helical" evidence="12">
    <location>
        <begin position="385"/>
        <end position="403"/>
    </location>
</feature>
<evidence type="ECO:0000256" key="7">
    <source>
        <dbReference type="ARBA" id="ARBA00023316"/>
    </source>
</evidence>
<dbReference type="Proteomes" id="UP000307956">
    <property type="component" value="Unassembled WGS sequence"/>
</dbReference>
<evidence type="ECO:0000256" key="10">
    <source>
        <dbReference type="ARBA" id="ARBA00042373"/>
    </source>
</evidence>
<comment type="function">
    <text evidence="9">Glucanases play a role in cell expansion during growth, in cell-cell fusion during mating, and in spore release during sporulation. This enzyme may be involved in beta-glucan degradation. Active on laminarin and lichenan.</text>
</comment>
<evidence type="ECO:0000313" key="13">
    <source>
        <dbReference type="EMBL" id="THF63418.1"/>
    </source>
</evidence>
<name>A0A4S4AU51_9RHOO</name>
<dbReference type="GO" id="GO:0016787">
    <property type="term" value="F:hydrolase activity"/>
    <property type="evidence" value="ECO:0007669"/>
    <property type="project" value="UniProtKB-KW"/>
</dbReference>
<proteinExistence type="predicted"/>
<dbReference type="GO" id="GO:0000272">
    <property type="term" value="P:polysaccharide catabolic process"/>
    <property type="evidence" value="ECO:0007669"/>
    <property type="project" value="UniProtKB-KW"/>
</dbReference>
<dbReference type="PANTHER" id="PTHR16631">
    <property type="entry name" value="GLUCAN 1,3-BETA-GLUCOSIDASE"/>
    <property type="match status" value="1"/>
</dbReference>
<dbReference type="EMBL" id="SSOD01000003">
    <property type="protein sequence ID" value="THF63418.1"/>
    <property type="molecule type" value="Genomic_DNA"/>
</dbReference>
<dbReference type="RefSeq" id="WP_136383869.1">
    <property type="nucleotide sequence ID" value="NZ_SSOD01000003.1"/>
</dbReference>
<protein>
    <recommendedName>
        <fullName evidence="11">Endo-1,3-beta-glucanase btgC</fullName>
    </recommendedName>
    <alternativeName>
        <fullName evidence="10">Laminarinase btgC</fullName>
    </alternativeName>
</protein>
<gene>
    <name evidence="13" type="ORF">E6O51_05005</name>
</gene>
<organism evidence="13 14">
    <name type="scientific">Pseudothauera rhizosphaerae</name>
    <dbReference type="NCBI Taxonomy" id="2565932"/>
    <lineage>
        <taxon>Bacteria</taxon>
        <taxon>Pseudomonadati</taxon>
        <taxon>Pseudomonadota</taxon>
        <taxon>Betaproteobacteria</taxon>
        <taxon>Rhodocyclales</taxon>
        <taxon>Zoogloeaceae</taxon>
        <taxon>Pseudothauera</taxon>
    </lineage>
</organism>
<evidence type="ECO:0000256" key="8">
    <source>
        <dbReference type="ARBA" id="ARBA00023326"/>
    </source>
</evidence>
<dbReference type="GO" id="GO:0071555">
    <property type="term" value="P:cell wall organization"/>
    <property type="evidence" value="ECO:0007669"/>
    <property type="project" value="UniProtKB-KW"/>
</dbReference>
<evidence type="ECO:0000256" key="9">
    <source>
        <dbReference type="ARBA" id="ARBA00037649"/>
    </source>
</evidence>
<dbReference type="AlphaFoldDB" id="A0A4S4AU51"/>
<dbReference type="InterPro" id="IPR050732">
    <property type="entry name" value="Beta-glucan_modifiers"/>
</dbReference>
<dbReference type="Gene3D" id="3.20.20.80">
    <property type="entry name" value="Glycosidases"/>
    <property type="match status" value="1"/>
</dbReference>
<sequence length="567" mass="61371">MRRYFDSPSTRWRILLAANLAALAGLLAWLAWQSRPVAMHDLHLAEGEKLQCVSYAPFHLPGQTPFDPELRIPRTQIAADLAALAKITACVRLYSIDQGLDAVPELARDLGLKVMLGAWIGRDKTKNAVELDRAIQLANDNADVVDVLIVGNEVLLRRERTQAEMRELLAYARARVRVPVTYADVWEFWLKNRELAAEVDRVTVHILPFWEDEPVHIDHAVSHVTAVLEEVRRAFDKPVTIGETGWPSAGRQREESLPSRVNQARYVREFVHQAHAEGWRYNLIEAIDQPWKRNLEGTVGGYWGMLDPALAPKFPLAGPVSERTGWVLPSAAMLAGALLCLGLAHGVRAGGLQRLGAAAGGAMGGLVAVLHGEHALLAYRNALEWSVLGGVGLAATLLPLILARWRGDGIVPAAGAAWRSLRGGRASLSQAIPFALSLSKGGCRKRASTSSARTGRCVFNDPLLLLGLLRGVLLFAAAIAALLLAVDPRYRDFPLALYLIPALHLGLLGVLAAGNGNEERVCGAIIVVATIARWSSEPANPQALAWLATGLALGLPALFGRRAGQGQ</sequence>
<feature type="transmembrane region" description="Helical" evidence="12">
    <location>
        <begin position="326"/>
        <end position="344"/>
    </location>
</feature>
<dbReference type="PANTHER" id="PTHR16631:SF17">
    <property type="entry name" value="GLUCAN ENDO-1,3-BETA-GLUCOSIDASE BTGC"/>
    <property type="match status" value="1"/>
</dbReference>
<evidence type="ECO:0000256" key="4">
    <source>
        <dbReference type="ARBA" id="ARBA00023136"/>
    </source>
</evidence>
<comment type="subcellular location">
    <subcellularLocation>
        <location evidence="1">Cell membrane</location>
    </subcellularLocation>
</comment>
<feature type="transmembrane region" description="Helical" evidence="12">
    <location>
        <begin position="356"/>
        <end position="379"/>
    </location>
</feature>
<feature type="transmembrane region" description="Helical" evidence="12">
    <location>
        <begin position="463"/>
        <end position="483"/>
    </location>
</feature>
<evidence type="ECO:0000256" key="2">
    <source>
        <dbReference type="ARBA" id="ARBA00022475"/>
    </source>
</evidence>
<keyword evidence="12" id="KW-1133">Transmembrane helix</keyword>
<comment type="caution">
    <text evidence="13">The sequence shown here is derived from an EMBL/GenBank/DDBJ whole genome shotgun (WGS) entry which is preliminary data.</text>
</comment>
<evidence type="ECO:0000256" key="1">
    <source>
        <dbReference type="ARBA" id="ARBA00004236"/>
    </source>
</evidence>
<feature type="transmembrane region" description="Helical" evidence="12">
    <location>
        <begin position="495"/>
        <end position="514"/>
    </location>
</feature>
<keyword evidence="3" id="KW-0378">Hydrolase</keyword>
<evidence type="ECO:0000256" key="11">
    <source>
        <dbReference type="ARBA" id="ARBA00043078"/>
    </source>
</evidence>
<evidence type="ECO:0000256" key="3">
    <source>
        <dbReference type="ARBA" id="ARBA00022801"/>
    </source>
</evidence>
<keyword evidence="8" id="KW-0624">Polysaccharide degradation</keyword>
<evidence type="ECO:0000256" key="5">
    <source>
        <dbReference type="ARBA" id="ARBA00023180"/>
    </source>
</evidence>
<evidence type="ECO:0000256" key="6">
    <source>
        <dbReference type="ARBA" id="ARBA00023277"/>
    </source>
</evidence>
<keyword evidence="12" id="KW-0812">Transmembrane</keyword>
<feature type="transmembrane region" description="Helical" evidence="12">
    <location>
        <begin position="12"/>
        <end position="32"/>
    </location>
</feature>
<keyword evidence="5" id="KW-0325">Glycoprotein</keyword>
<dbReference type="GO" id="GO:0005886">
    <property type="term" value="C:plasma membrane"/>
    <property type="evidence" value="ECO:0007669"/>
    <property type="project" value="UniProtKB-SubCell"/>
</dbReference>
<keyword evidence="4 12" id="KW-0472">Membrane</keyword>
<keyword evidence="6" id="KW-0119">Carbohydrate metabolism</keyword>
<evidence type="ECO:0000313" key="14">
    <source>
        <dbReference type="Proteomes" id="UP000307956"/>
    </source>
</evidence>
<reference evidence="13 14" key="1">
    <citation type="submission" date="2019-04" db="EMBL/GenBank/DDBJ databases">
        <title>Azoarcus rhizosphaerae sp. nov. isolated from rhizosphere of Ficus religiosa.</title>
        <authorList>
            <person name="Lin S.-Y."/>
            <person name="Hameed A."/>
            <person name="Hsu Y.-H."/>
            <person name="Young C.-C."/>
        </authorList>
    </citation>
    <scope>NUCLEOTIDE SEQUENCE [LARGE SCALE GENOMIC DNA]</scope>
    <source>
        <strain evidence="13 14">CC-YHH848</strain>
    </source>
</reference>
<keyword evidence="14" id="KW-1185">Reference proteome</keyword>
<keyword evidence="2" id="KW-1003">Cell membrane</keyword>
<keyword evidence="7" id="KW-0961">Cell wall biogenesis/degradation</keyword>
<dbReference type="OrthoDB" id="9806824at2"/>
<dbReference type="InterPro" id="IPR017853">
    <property type="entry name" value="GH"/>
</dbReference>
<evidence type="ECO:0000256" key="12">
    <source>
        <dbReference type="SAM" id="Phobius"/>
    </source>
</evidence>
<accession>A0A4S4AU51</accession>
<dbReference type="SUPFAM" id="SSF51445">
    <property type="entry name" value="(Trans)glycosidases"/>
    <property type="match status" value="1"/>
</dbReference>